<accession>A0ABP3C4X0</accession>
<evidence type="ECO:0000313" key="2">
    <source>
        <dbReference type="EMBL" id="GAA0034709.1"/>
    </source>
</evidence>
<sequence length="49" mass="5325">MGAFGVHGGEDEREDESIHALNNRTVPGVRDGRIHLGERIGTRIEGNAQ</sequence>
<reference evidence="2 3" key="1">
    <citation type="submission" date="2024-01" db="EMBL/GenBank/DDBJ databases">
        <title>Characterization of antibiotic resistant novel bacterial strains and their environmental applications.</title>
        <authorList>
            <person name="Manzoor S."/>
            <person name="Abbas S."/>
            <person name="Arshad M."/>
            <person name="Ahmed I."/>
        </authorList>
    </citation>
    <scope>NUCLEOTIDE SEQUENCE [LARGE SCALE GENOMIC DNA]</scope>
    <source>
        <strain evidence="2 3">NCCP-602</strain>
    </source>
</reference>
<evidence type="ECO:0000256" key="1">
    <source>
        <dbReference type="SAM" id="MobiDB-lite"/>
    </source>
</evidence>
<keyword evidence="3" id="KW-1185">Reference proteome</keyword>
<organism evidence="2 3">
    <name type="scientific">Brevibacterium metallidurans</name>
    <dbReference type="NCBI Taxonomy" id="1482676"/>
    <lineage>
        <taxon>Bacteria</taxon>
        <taxon>Bacillati</taxon>
        <taxon>Actinomycetota</taxon>
        <taxon>Actinomycetes</taxon>
        <taxon>Micrococcales</taxon>
        <taxon>Brevibacteriaceae</taxon>
        <taxon>Brevibacterium</taxon>
    </lineage>
</organism>
<protein>
    <submittedName>
        <fullName evidence="2">Uncharacterized protein</fullName>
    </submittedName>
</protein>
<evidence type="ECO:0000313" key="3">
    <source>
        <dbReference type="Proteomes" id="UP001498238"/>
    </source>
</evidence>
<dbReference type="EMBL" id="BAAAAF010000002">
    <property type="protein sequence ID" value="GAA0034709.1"/>
    <property type="molecule type" value="Genomic_DNA"/>
</dbReference>
<name>A0ABP3C4X0_9MICO</name>
<gene>
    <name evidence="2" type="ORF">NCCP602_06700</name>
</gene>
<dbReference type="Proteomes" id="UP001498238">
    <property type="component" value="Unassembled WGS sequence"/>
</dbReference>
<comment type="caution">
    <text evidence="2">The sequence shown here is derived from an EMBL/GenBank/DDBJ whole genome shotgun (WGS) entry which is preliminary data.</text>
</comment>
<feature type="region of interest" description="Disordered" evidence="1">
    <location>
        <begin position="1"/>
        <end position="20"/>
    </location>
</feature>
<proteinExistence type="predicted"/>